<dbReference type="CDD" id="cd03228">
    <property type="entry name" value="ABCC_MRP_Like"/>
    <property type="match status" value="1"/>
</dbReference>
<dbReference type="SUPFAM" id="SSF90123">
    <property type="entry name" value="ABC transporter transmembrane region"/>
    <property type="match status" value="1"/>
</dbReference>
<keyword evidence="6 7" id="KW-0472">Membrane</keyword>
<evidence type="ECO:0000256" key="2">
    <source>
        <dbReference type="ARBA" id="ARBA00022692"/>
    </source>
</evidence>
<dbReference type="Proteomes" id="UP001501295">
    <property type="component" value="Unassembled WGS sequence"/>
</dbReference>
<feature type="transmembrane region" description="Helical" evidence="7">
    <location>
        <begin position="50"/>
        <end position="70"/>
    </location>
</feature>
<evidence type="ECO:0000256" key="3">
    <source>
        <dbReference type="ARBA" id="ARBA00022741"/>
    </source>
</evidence>
<dbReference type="SMART" id="SM00382">
    <property type="entry name" value="AAA"/>
    <property type="match status" value="1"/>
</dbReference>
<feature type="transmembrane region" description="Helical" evidence="7">
    <location>
        <begin position="21"/>
        <end position="44"/>
    </location>
</feature>
<comment type="subcellular location">
    <subcellularLocation>
        <location evidence="1">Cell membrane</location>
        <topology evidence="1">Multi-pass membrane protein</topology>
    </subcellularLocation>
</comment>
<proteinExistence type="predicted"/>
<dbReference type="InterPro" id="IPR003593">
    <property type="entry name" value="AAA+_ATPase"/>
</dbReference>
<feature type="transmembrane region" description="Helical" evidence="7">
    <location>
        <begin position="158"/>
        <end position="179"/>
    </location>
</feature>
<evidence type="ECO:0000313" key="10">
    <source>
        <dbReference type="EMBL" id="GAA4666266.1"/>
    </source>
</evidence>
<name>A0ABP8VLN8_9MICO</name>
<protein>
    <recommendedName>
        <fullName evidence="12">ATP-binding cassette subfamily C protein CydC</fullName>
    </recommendedName>
</protein>
<dbReference type="Gene3D" id="1.20.1560.10">
    <property type="entry name" value="ABC transporter type 1, transmembrane domain"/>
    <property type="match status" value="1"/>
</dbReference>
<dbReference type="NCBIfam" id="TIGR02868">
    <property type="entry name" value="CydC"/>
    <property type="match status" value="1"/>
</dbReference>
<dbReference type="InterPro" id="IPR036640">
    <property type="entry name" value="ABC1_TM_sf"/>
</dbReference>
<keyword evidence="4" id="KW-0067">ATP-binding</keyword>
<evidence type="ECO:0000259" key="9">
    <source>
        <dbReference type="PROSITE" id="PS50929"/>
    </source>
</evidence>
<dbReference type="SUPFAM" id="SSF52540">
    <property type="entry name" value="P-loop containing nucleoside triphosphate hydrolases"/>
    <property type="match status" value="1"/>
</dbReference>
<feature type="transmembrane region" description="Helical" evidence="7">
    <location>
        <begin position="279"/>
        <end position="303"/>
    </location>
</feature>
<dbReference type="InterPro" id="IPR017871">
    <property type="entry name" value="ABC_transporter-like_CS"/>
</dbReference>
<comment type="caution">
    <text evidence="10">The sequence shown here is derived from an EMBL/GenBank/DDBJ whole genome shotgun (WGS) entry which is preliminary data.</text>
</comment>
<dbReference type="InterPro" id="IPR027417">
    <property type="entry name" value="P-loop_NTPase"/>
</dbReference>
<sequence>MTDSLLRTAQPPIARSWRGMATGALSALSGVALLAFSAYLITYAGAQPPILFLSVAIVAVRALALSRAFFRYLERLTSHDAAFRQLAVVRTKLYERLVRIAPAGLARTSRGDLLTRVVSDVDDLQDLPLRVVQPLAISALTSIVAVVGVLVISPIAGLVLLVALVVAFAVTILLANGLASRSEKSLAERRGDLGAAVLDTIQNLDVLVAFDAVDAQLARVRQLDDDLRRASLRTASTSGLVAAIITFVSGFTVLAVAWFTAPTLGHAHPLGFALSGPYLALVILVPLAVFEVVGNVPVAVLAWRRVKASGERVDSAAPAVVPAEVVVDEVSSAGSPEAAVSPVALPGVGGVALRLDDVGASWPGAVHPALGPVSLTLRVGERVVLEGPSGAGKSTLASVLVRFLEHTGSYTLGGLDTRSLDGADVRATVGLIEQTPYLFDEDVRQNLLFARDTATDDELTAVLERVGLGEWLAARGGLRVPLGERGALVSGGQAQRISLARALLRGFPVLVLDEPAAGVDSEVADALLTDLLRTAAEAGTTVLLISHVPVPEEFVTRRLVLDDGRVVADSAVALSA</sequence>
<dbReference type="InterPro" id="IPR014223">
    <property type="entry name" value="ABC_CydC/D"/>
</dbReference>
<evidence type="ECO:0000256" key="1">
    <source>
        <dbReference type="ARBA" id="ARBA00004651"/>
    </source>
</evidence>
<dbReference type="InterPro" id="IPR039421">
    <property type="entry name" value="Type_1_exporter"/>
</dbReference>
<dbReference type="InterPro" id="IPR011527">
    <property type="entry name" value="ABC1_TM_dom"/>
</dbReference>
<dbReference type="PROSITE" id="PS50893">
    <property type="entry name" value="ABC_TRANSPORTER_2"/>
    <property type="match status" value="1"/>
</dbReference>
<keyword evidence="11" id="KW-1185">Reference proteome</keyword>
<keyword evidence="3" id="KW-0547">Nucleotide-binding</keyword>
<evidence type="ECO:0000256" key="4">
    <source>
        <dbReference type="ARBA" id="ARBA00022840"/>
    </source>
</evidence>
<evidence type="ECO:0000259" key="8">
    <source>
        <dbReference type="PROSITE" id="PS50893"/>
    </source>
</evidence>
<dbReference type="PROSITE" id="PS00211">
    <property type="entry name" value="ABC_TRANSPORTER_1"/>
    <property type="match status" value="1"/>
</dbReference>
<evidence type="ECO:0000313" key="11">
    <source>
        <dbReference type="Proteomes" id="UP001501295"/>
    </source>
</evidence>
<dbReference type="Gene3D" id="3.40.50.300">
    <property type="entry name" value="P-loop containing nucleotide triphosphate hydrolases"/>
    <property type="match status" value="1"/>
</dbReference>
<evidence type="ECO:0000256" key="7">
    <source>
        <dbReference type="SAM" id="Phobius"/>
    </source>
</evidence>
<dbReference type="RefSeq" id="WP_345372820.1">
    <property type="nucleotide sequence ID" value="NZ_BAABLM010000001.1"/>
</dbReference>
<evidence type="ECO:0000256" key="6">
    <source>
        <dbReference type="ARBA" id="ARBA00023136"/>
    </source>
</evidence>
<dbReference type="PANTHER" id="PTHR24221">
    <property type="entry name" value="ATP-BINDING CASSETTE SUB-FAMILY B"/>
    <property type="match status" value="1"/>
</dbReference>
<reference evidence="11" key="1">
    <citation type="journal article" date="2019" name="Int. J. Syst. Evol. Microbiol.">
        <title>The Global Catalogue of Microorganisms (GCM) 10K type strain sequencing project: providing services to taxonomists for standard genome sequencing and annotation.</title>
        <authorList>
            <consortium name="The Broad Institute Genomics Platform"/>
            <consortium name="The Broad Institute Genome Sequencing Center for Infectious Disease"/>
            <person name="Wu L."/>
            <person name="Ma J."/>
        </authorList>
    </citation>
    <scope>NUCLEOTIDE SEQUENCE [LARGE SCALE GENOMIC DNA]</scope>
    <source>
        <strain evidence="11">JCM 18956</strain>
    </source>
</reference>
<keyword evidence="2 7" id="KW-0812">Transmembrane</keyword>
<feature type="transmembrane region" description="Helical" evidence="7">
    <location>
        <begin position="135"/>
        <end position="152"/>
    </location>
</feature>
<dbReference type="InterPro" id="IPR003439">
    <property type="entry name" value="ABC_transporter-like_ATP-bd"/>
</dbReference>
<keyword evidence="5 7" id="KW-1133">Transmembrane helix</keyword>
<evidence type="ECO:0008006" key="12">
    <source>
        <dbReference type="Google" id="ProtNLM"/>
    </source>
</evidence>
<feature type="domain" description="ABC transporter" evidence="8">
    <location>
        <begin position="353"/>
        <end position="576"/>
    </location>
</feature>
<dbReference type="Pfam" id="PF00005">
    <property type="entry name" value="ABC_tran"/>
    <property type="match status" value="1"/>
</dbReference>
<dbReference type="EMBL" id="BAABLM010000001">
    <property type="protein sequence ID" value="GAA4666266.1"/>
    <property type="molecule type" value="Genomic_DNA"/>
</dbReference>
<feature type="transmembrane region" description="Helical" evidence="7">
    <location>
        <begin position="238"/>
        <end position="259"/>
    </location>
</feature>
<evidence type="ECO:0000256" key="5">
    <source>
        <dbReference type="ARBA" id="ARBA00022989"/>
    </source>
</evidence>
<dbReference type="Pfam" id="PF00664">
    <property type="entry name" value="ABC_membrane"/>
    <property type="match status" value="1"/>
</dbReference>
<organism evidence="10 11">
    <name type="scientific">Frondihabitans cladoniiphilus</name>
    <dbReference type="NCBI Taxonomy" id="715785"/>
    <lineage>
        <taxon>Bacteria</taxon>
        <taxon>Bacillati</taxon>
        <taxon>Actinomycetota</taxon>
        <taxon>Actinomycetes</taxon>
        <taxon>Micrococcales</taxon>
        <taxon>Microbacteriaceae</taxon>
        <taxon>Frondihabitans</taxon>
    </lineage>
</organism>
<dbReference type="PANTHER" id="PTHR24221:SF590">
    <property type="entry name" value="COMPONENT LINKED WITH THE ASSEMBLY OF CYTOCHROME' TRANSPORT TRANSMEMBRANE ATP-BINDING PROTEIN ABC TRANSPORTER CYDD-RELATED"/>
    <property type="match status" value="1"/>
</dbReference>
<accession>A0ABP8VLN8</accession>
<gene>
    <name evidence="10" type="ORF">GCM10025780_04880</name>
</gene>
<feature type="domain" description="ABC transmembrane type-1" evidence="9">
    <location>
        <begin position="19"/>
        <end position="305"/>
    </location>
</feature>
<dbReference type="PROSITE" id="PS50929">
    <property type="entry name" value="ABC_TM1F"/>
    <property type="match status" value="1"/>
</dbReference>